<reference evidence="2 3" key="1">
    <citation type="journal article" date="2024" name="Ann. Entomol. Soc. Am.">
        <title>Genomic analyses of the southern and eastern yellowjacket wasps (Hymenoptera: Vespidae) reveal evolutionary signatures of social life.</title>
        <authorList>
            <person name="Catto M.A."/>
            <person name="Caine P.B."/>
            <person name="Orr S.E."/>
            <person name="Hunt B.G."/>
            <person name="Goodisman M.A.D."/>
        </authorList>
    </citation>
    <scope>NUCLEOTIDE SEQUENCE [LARGE SCALE GENOMIC DNA]</scope>
    <source>
        <strain evidence="2">233</strain>
        <tissue evidence="2">Head and thorax</tissue>
    </source>
</reference>
<keyword evidence="3" id="KW-1185">Reference proteome</keyword>
<evidence type="ECO:0000256" key="1">
    <source>
        <dbReference type="SAM" id="Phobius"/>
    </source>
</evidence>
<dbReference type="AlphaFoldDB" id="A0ABD2AHH4"/>
<feature type="transmembrane region" description="Helical" evidence="1">
    <location>
        <begin position="18"/>
        <end position="37"/>
    </location>
</feature>
<sequence length="81" mass="9644">MSHAYCQYKEYKYTKILVAWWCYTLFEWILILIFDYISRTVPFKIKFSTFDASFASTGRKYIHVTMGLEQPTSQVPTNVIN</sequence>
<evidence type="ECO:0000313" key="3">
    <source>
        <dbReference type="Proteomes" id="UP001607302"/>
    </source>
</evidence>
<dbReference type="Proteomes" id="UP001607302">
    <property type="component" value="Unassembled WGS sequence"/>
</dbReference>
<evidence type="ECO:0000313" key="2">
    <source>
        <dbReference type="EMBL" id="KAL2719305.1"/>
    </source>
</evidence>
<gene>
    <name evidence="2" type="ORF">V1478_010767</name>
</gene>
<keyword evidence="1" id="KW-0472">Membrane</keyword>
<name>A0ABD2AHH4_VESSQ</name>
<dbReference type="EMBL" id="JAUDFV010000149">
    <property type="protein sequence ID" value="KAL2719305.1"/>
    <property type="molecule type" value="Genomic_DNA"/>
</dbReference>
<keyword evidence="1" id="KW-0812">Transmembrane</keyword>
<keyword evidence="1" id="KW-1133">Transmembrane helix</keyword>
<proteinExistence type="predicted"/>
<organism evidence="2 3">
    <name type="scientific">Vespula squamosa</name>
    <name type="common">Southern yellow jacket</name>
    <name type="synonym">Wasp</name>
    <dbReference type="NCBI Taxonomy" id="30214"/>
    <lineage>
        <taxon>Eukaryota</taxon>
        <taxon>Metazoa</taxon>
        <taxon>Ecdysozoa</taxon>
        <taxon>Arthropoda</taxon>
        <taxon>Hexapoda</taxon>
        <taxon>Insecta</taxon>
        <taxon>Pterygota</taxon>
        <taxon>Neoptera</taxon>
        <taxon>Endopterygota</taxon>
        <taxon>Hymenoptera</taxon>
        <taxon>Apocrita</taxon>
        <taxon>Aculeata</taxon>
        <taxon>Vespoidea</taxon>
        <taxon>Vespidae</taxon>
        <taxon>Vespinae</taxon>
        <taxon>Vespula</taxon>
    </lineage>
</organism>
<protein>
    <submittedName>
        <fullName evidence="2">Uncharacterized protein</fullName>
    </submittedName>
</protein>
<comment type="caution">
    <text evidence="2">The sequence shown here is derived from an EMBL/GenBank/DDBJ whole genome shotgun (WGS) entry which is preliminary data.</text>
</comment>
<accession>A0ABD2AHH4</accession>